<comment type="caution">
    <text evidence="1">The sequence shown here is derived from an EMBL/GenBank/DDBJ whole genome shotgun (WGS) entry which is preliminary data.</text>
</comment>
<organism evidence="1 2">
    <name type="scientific">Gigaspora rosea</name>
    <dbReference type="NCBI Taxonomy" id="44941"/>
    <lineage>
        <taxon>Eukaryota</taxon>
        <taxon>Fungi</taxon>
        <taxon>Fungi incertae sedis</taxon>
        <taxon>Mucoromycota</taxon>
        <taxon>Glomeromycotina</taxon>
        <taxon>Glomeromycetes</taxon>
        <taxon>Diversisporales</taxon>
        <taxon>Gigasporaceae</taxon>
        <taxon>Gigaspora</taxon>
    </lineage>
</organism>
<dbReference type="Proteomes" id="UP000266673">
    <property type="component" value="Unassembled WGS sequence"/>
</dbReference>
<gene>
    <name evidence="1" type="ORF">C2G38_2237538</name>
</gene>
<accession>A0A397TSC0</accession>
<sequence>MIVEMWCLRSDCRFENDEPPEWKLHAVSNINRLKGNLRNANTSVHTHIFEKIQAIDINDLTYDTPLANGIIDIESPIYELTDDDYDILVGDKKGIRNLPKSSLIKGACVDYILKKDAIQNQYKFVISSSEMLSHNRWVEREIDRMQVAKNLTDTLLHEIKRHALSKVSQGSENVFVDIMTRLIETSLDQMPVDLNIDITRNDRQSASSKNRKARQVVGSRGNKPDLMVRVYFKRRWNELAYFESGKWKTTDVKTNHDHNKLARLCVDGYTDLVKKNNKKDDLRKFCIIFGINVTGNYIIMQI</sequence>
<evidence type="ECO:0000313" key="2">
    <source>
        <dbReference type="Proteomes" id="UP000266673"/>
    </source>
</evidence>
<reference evidence="1 2" key="1">
    <citation type="submission" date="2018-06" db="EMBL/GenBank/DDBJ databases">
        <title>Comparative genomics reveals the genomic features of Rhizophagus irregularis, R. cerebriforme, R. diaphanum and Gigaspora rosea, and their symbiotic lifestyle signature.</title>
        <authorList>
            <person name="Morin E."/>
            <person name="San Clemente H."/>
            <person name="Chen E.C.H."/>
            <person name="De La Providencia I."/>
            <person name="Hainaut M."/>
            <person name="Kuo A."/>
            <person name="Kohler A."/>
            <person name="Murat C."/>
            <person name="Tang N."/>
            <person name="Roy S."/>
            <person name="Loubradou J."/>
            <person name="Henrissat B."/>
            <person name="Grigoriev I.V."/>
            <person name="Corradi N."/>
            <person name="Roux C."/>
            <person name="Martin F.M."/>
        </authorList>
    </citation>
    <scope>NUCLEOTIDE SEQUENCE [LARGE SCALE GENOMIC DNA]</scope>
    <source>
        <strain evidence="1 2">DAOM 194757</strain>
    </source>
</reference>
<evidence type="ECO:0000313" key="1">
    <source>
        <dbReference type="EMBL" id="RIA99816.1"/>
    </source>
</evidence>
<dbReference type="OrthoDB" id="2441855at2759"/>
<protein>
    <submittedName>
        <fullName evidence="1">Uncharacterized protein</fullName>
    </submittedName>
</protein>
<dbReference type="EMBL" id="QKWP01007144">
    <property type="protein sequence ID" value="RIA99816.1"/>
    <property type="molecule type" value="Genomic_DNA"/>
</dbReference>
<name>A0A397TSC0_9GLOM</name>
<proteinExistence type="predicted"/>
<dbReference type="AlphaFoldDB" id="A0A397TSC0"/>
<keyword evidence="2" id="KW-1185">Reference proteome</keyword>